<dbReference type="SUPFAM" id="SSF102114">
    <property type="entry name" value="Radical SAM enzymes"/>
    <property type="match status" value="1"/>
</dbReference>
<dbReference type="SFLD" id="SFLDS00029">
    <property type="entry name" value="Radical_SAM"/>
    <property type="match status" value="1"/>
</dbReference>
<proteinExistence type="predicted"/>
<accession>A0A2T3NNV7</accession>
<dbReference type="SMART" id="SM00729">
    <property type="entry name" value="Elp3"/>
    <property type="match status" value="1"/>
</dbReference>
<dbReference type="GO" id="GO:0046872">
    <property type="term" value="F:metal ion binding"/>
    <property type="evidence" value="ECO:0007669"/>
    <property type="project" value="UniProtKB-KW"/>
</dbReference>
<keyword evidence="5" id="KW-0479">Metal-binding</keyword>
<evidence type="ECO:0000256" key="1">
    <source>
        <dbReference type="ARBA" id="ARBA00001966"/>
    </source>
</evidence>
<evidence type="ECO:0000256" key="7">
    <source>
        <dbReference type="ARBA" id="ARBA00023014"/>
    </source>
</evidence>
<dbReference type="RefSeq" id="WP_051902224.1">
    <property type="nucleotide sequence ID" value="NZ_JGVO01000455.1"/>
</dbReference>
<dbReference type="Gene3D" id="3.40.50.280">
    <property type="entry name" value="Cobalamin-binding domain"/>
    <property type="match status" value="1"/>
</dbReference>
<dbReference type="GO" id="GO:0051539">
    <property type="term" value="F:4 iron, 4 sulfur cluster binding"/>
    <property type="evidence" value="ECO:0007669"/>
    <property type="project" value="UniProtKB-KW"/>
</dbReference>
<sequence>MKIALIKASHDSDFKQYKKYQASPPQNIFSAAAALSGIAEIAMYDETSYHKAPVDLDCEMAVIFMSTPDALRGYQLADLYRRQGKTVILGGLHATFMTEEALEHADAVMKGESEALWQGMLDDYKRGKLSSVYQADSPFDLANIGHYPTEFIRPEIYQGIWSVTVSRGCRFKCRYCTVPRFFREQTYRPIGDIVDEIKRSGQRSFELKADNLTSDRDYCLELFEALAPLNIYWTAETNLRFADDEELLEAAAESGLWYLLVGLETPSKAGLKEAAKGFNNVHRSAEYIRKLHEYNIVVDSCMIFGFDEHDRGIFDETWSFIHDVKLDVCHPTIMIPFPGTPLYQDLEQQGRILTKDWSKYDGNNAVYQPAKMSVEALEAGCYDFTSRYFSMGEMIKRKASHTKRFGASMALSLP</sequence>
<evidence type="ECO:0000256" key="4">
    <source>
        <dbReference type="ARBA" id="ARBA00022691"/>
    </source>
</evidence>
<evidence type="ECO:0000313" key="10">
    <source>
        <dbReference type="Proteomes" id="UP000241771"/>
    </source>
</evidence>
<dbReference type="InterPro" id="IPR034466">
    <property type="entry name" value="Methyltransferase_Class_B"/>
</dbReference>
<comment type="caution">
    <text evidence="9">The sequence shown here is derived from an EMBL/GenBank/DDBJ whole genome shotgun (WGS) entry which is preliminary data.</text>
</comment>
<dbReference type="CDD" id="cd01335">
    <property type="entry name" value="Radical_SAM"/>
    <property type="match status" value="1"/>
</dbReference>
<dbReference type="PROSITE" id="PS51918">
    <property type="entry name" value="RADICAL_SAM"/>
    <property type="match status" value="1"/>
</dbReference>
<organism evidence="9 10">
    <name type="scientific">Photobacterium sanctipauli</name>
    <dbReference type="NCBI Taxonomy" id="1342794"/>
    <lineage>
        <taxon>Bacteria</taxon>
        <taxon>Pseudomonadati</taxon>
        <taxon>Pseudomonadota</taxon>
        <taxon>Gammaproteobacteria</taxon>
        <taxon>Vibrionales</taxon>
        <taxon>Vibrionaceae</taxon>
        <taxon>Photobacterium</taxon>
    </lineage>
</organism>
<dbReference type="InterPro" id="IPR023404">
    <property type="entry name" value="rSAM_horseshoe"/>
</dbReference>
<dbReference type="InterPro" id="IPR051198">
    <property type="entry name" value="BchE-like"/>
</dbReference>
<evidence type="ECO:0000259" key="8">
    <source>
        <dbReference type="PROSITE" id="PS51918"/>
    </source>
</evidence>
<keyword evidence="6" id="KW-0408">Iron</keyword>
<keyword evidence="3" id="KW-0808">Transferase</keyword>
<name>A0A2T3NNV7_9GAMM</name>
<dbReference type="InterPro" id="IPR058240">
    <property type="entry name" value="rSAM_sf"/>
</dbReference>
<keyword evidence="7" id="KW-0411">Iron-sulfur</keyword>
<dbReference type="GO" id="GO:0005829">
    <property type="term" value="C:cytosol"/>
    <property type="evidence" value="ECO:0007669"/>
    <property type="project" value="TreeGrafter"/>
</dbReference>
<dbReference type="Gene3D" id="3.80.30.20">
    <property type="entry name" value="tm_1862 like domain"/>
    <property type="match status" value="1"/>
</dbReference>
<evidence type="ECO:0000256" key="6">
    <source>
        <dbReference type="ARBA" id="ARBA00023004"/>
    </source>
</evidence>
<gene>
    <name evidence="9" type="ORF">C9I98_19345</name>
</gene>
<dbReference type="PANTHER" id="PTHR43409:SF7">
    <property type="entry name" value="BLL1977 PROTEIN"/>
    <property type="match status" value="1"/>
</dbReference>
<dbReference type="EMBL" id="PYMA01000014">
    <property type="protein sequence ID" value="PSW17671.1"/>
    <property type="molecule type" value="Genomic_DNA"/>
</dbReference>
<dbReference type="Proteomes" id="UP000241771">
    <property type="component" value="Unassembled WGS sequence"/>
</dbReference>
<dbReference type="OrthoDB" id="9801424at2"/>
<reference evidence="9 10" key="1">
    <citation type="submission" date="2018-01" db="EMBL/GenBank/DDBJ databases">
        <title>Whole genome sequencing of Histamine producing bacteria.</title>
        <authorList>
            <person name="Butler K."/>
        </authorList>
    </citation>
    <scope>NUCLEOTIDE SEQUENCE [LARGE SCALE GENOMIC DNA]</scope>
    <source>
        <strain evidence="9 10">DSM 100436</strain>
    </source>
</reference>
<dbReference type="Pfam" id="PF04055">
    <property type="entry name" value="Radical_SAM"/>
    <property type="match status" value="1"/>
</dbReference>
<keyword evidence="4" id="KW-0949">S-adenosyl-L-methionine</keyword>
<comment type="cofactor">
    <cofactor evidence="1">
        <name>[4Fe-4S] cluster</name>
        <dbReference type="ChEBI" id="CHEBI:49883"/>
    </cofactor>
</comment>
<dbReference type="PANTHER" id="PTHR43409">
    <property type="entry name" value="ANAEROBIC MAGNESIUM-PROTOPORPHYRIN IX MONOMETHYL ESTER CYCLASE-RELATED"/>
    <property type="match status" value="1"/>
</dbReference>
<keyword evidence="10" id="KW-1185">Reference proteome</keyword>
<evidence type="ECO:0000256" key="2">
    <source>
        <dbReference type="ARBA" id="ARBA00022603"/>
    </source>
</evidence>
<dbReference type="SFLD" id="SFLDG01123">
    <property type="entry name" value="methyltransferase_(Class_B)"/>
    <property type="match status" value="1"/>
</dbReference>
<feature type="domain" description="Radical SAM core" evidence="8">
    <location>
        <begin position="155"/>
        <end position="376"/>
    </location>
</feature>
<evidence type="ECO:0000313" key="9">
    <source>
        <dbReference type="EMBL" id="PSW17671.1"/>
    </source>
</evidence>
<dbReference type="SFLD" id="SFLDG01082">
    <property type="entry name" value="B12-binding_domain_containing"/>
    <property type="match status" value="1"/>
</dbReference>
<dbReference type="AlphaFoldDB" id="A0A2T3NNV7"/>
<dbReference type="InterPro" id="IPR006638">
    <property type="entry name" value="Elp3/MiaA/NifB-like_rSAM"/>
</dbReference>
<evidence type="ECO:0000256" key="5">
    <source>
        <dbReference type="ARBA" id="ARBA00022723"/>
    </source>
</evidence>
<dbReference type="GO" id="GO:0003824">
    <property type="term" value="F:catalytic activity"/>
    <property type="evidence" value="ECO:0007669"/>
    <property type="project" value="InterPro"/>
</dbReference>
<dbReference type="InterPro" id="IPR007197">
    <property type="entry name" value="rSAM"/>
</dbReference>
<evidence type="ECO:0000256" key="3">
    <source>
        <dbReference type="ARBA" id="ARBA00022679"/>
    </source>
</evidence>
<keyword evidence="2" id="KW-0489">Methyltransferase</keyword>
<protein>
    <submittedName>
        <fullName evidence="9">Radical SAM protein</fullName>
    </submittedName>
</protein>